<gene>
    <name evidence="1" type="ORF">SAMN05421781_0323</name>
</gene>
<dbReference type="AlphaFoldDB" id="A0A1H2QIA1"/>
<reference evidence="1 2" key="1">
    <citation type="submission" date="2016-10" db="EMBL/GenBank/DDBJ databases">
        <authorList>
            <person name="de Groot N.N."/>
        </authorList>
    </citation>
    <scope>NUCLEOTIDE SEQUENCE [LARGE SCALE GENOMIC DNA]</scope>
    <source>
        <strain evidence="1 2">DSM 23126</strain>
    </source>
</reference>
<protein>
    <submittedName>
        <fullName evidence="1">Uncharacterized protein</fullName>
    </submittedName>
</protein>
<organism evidence="1 2">
    <name type="scientific">Marinococcus luteus</name>
    <dbReference type="NCBI Taxonomy" id="1122204"/>
    <lineage>
        <taxon>Bacteria</taxon>
        <taxon>Bacillati</taxon>
        <taxon>Bacillota</taxon>
        <taxon>Bacilli</taxon>
        <taxon>Bacillales</taxon>
        <taxon>Bacillaceae</taxon>
        <taxon>Marinococcus</taxon>
    </lineage>
</organism>
<proteinExistence type="predicted"/>
<name>A0A1H2QIA1_9BACI</name>
<dbReference type="Proteomes" id="UP000199488">
    <property type="component" value="Unassembled WGS sequence"/>
</dbReference>
<keyword evidence="2" id="KW-1185">Reference proteome</keyword>
<dbReference type="EMBL" id="FNNC01000001">
    <property type="protein sequence ID" value="SDW06608.1"/>
    <property type="molecule type" value="Genomic_DNA"/>
</dbReference>
<accession>A0A1H2QIA1</accession>
<evidence type="ECO:0000313" key="2">
    <source>
        <dbReference type="Proteomes" id="UP000199488"/>
    </source>
</evidence>
<sequence length="80" mass="9040">MNSTVFGYAIYGREIVIGTPVSLSKYREGHWVATHNNKERLFQSIYPFATAGLAVHFLSEAQHLFPSWKSYCTQGSRAQS</sequence>
<evidence type="ECO:0000313" key="1">
    <source>
        <dbReference type="EMBL" id="SDW06608.1"/>
    </source>
</evidence>